<name>G6FTM7_9CYAN</name>
<dbReference type="EMBL" id="AGIZ01000006">
    <property type="protein sequence ID" value="EHC13960.1"/>
    <property type="molecule type" value="Genomic_DNA"/>
</dbReference>
<protein>
    <submittedName>
        <fullName evidence="1">Uncharacterized protein</fullName>
    </submittedName>
</protein>
<dbReference type="Proteomes" id="UP000004344">
    <property type="component" value="Unassembled WGS sequence"/>
</dbReference>
<gene>
    <name evidence="1" type="ORF">FJSC11DRAFT_2224</name>
</gene>
<reference evidence="1 2" key="1">
    <citation type="submission" date="2011-09" db="EMBL/GenBank/DDBJ databases">
        <title>The draft genome of Fischerella sp. JSC-11.</title>
        <authorList>
            <consortium name="US DOE Joint Genome Institute (JGI-PGF)"/>
            <person name="Lucas S."/>
            <person name="Han J."/>
            <person name="Lapidus A."/>
            <person name="Cheng J.-F."/>
            <person name="Goodwin L."/>
            <person name="Pitluck S."/>
            <person name="Peters L."/>
            <person name="Land M.L."/>
            <person name="Hauser L."/>
            <person name="Sarkisova S."/>
            <person name="Bryant D.A."/>
            <person name="Brown I."/>
            <person name="Woyke T.J."/>
        </authorList>
    </citation>
    <scope>NUCLEOTIDE SEQUENCE [LARGE SCALE GENOMIC DNA]</scope>
    <source>
        <strain evidence="1 2">JSC-11</strain>
    </source>
</reference>
<organism evidence="1 2">
    <name type="scientific">Fischerella thermalis JSC-11</name>
    <dbReference type="NCBI Taxonomy" id="741277"/>
    <lineage>
        <taxon>Bacteria</taxon>
        <taxon>Bacillati</taxon>
        <taxon>Cyanobacteriota</taxon>
        <taxon>Cyanophyceae</taxon>
        <taxon>Nostocales</taxon>
        <taxon>Hapalosiphonaceae</taxon>
        <taxon>Fischerella</taxon>
    </lineage>
</organism>
<sequence>MFKILTALKQSSGAISFHVAYVNALDVERFYSRLYKT</sequence>
<evidence type="ECO:0000313" key="1">
    <source>
        <dbReference type="EMBL" id="EHC13960.1"/>
    </source>
</evidence>
<dbReference type="AlphaFoldDB" id="G6FTM7"/>
<accession>G6FTM7</accession>
<proteinExistence type="predicted"/>
<comment type="caution">
    <text evidence="1">The sequence shown here is derived from an EMBL/GenBank/DDBJ whole genome shotgun (WGS) entry which is preliminary data.</text>
</comment>
<keyword evidence="2" id="KW-1185">Reference proteome</keyword>
<evidence type="ECO:0000313" key="2">
    <source>
        <dbReference type="Proteomes" id="UP000004344"/>
    </source>
</evidence>